<evidence type="ECO:0000313" key="6">
    <source>
        <dbReference type="Proteomes" id="UP000707352"/>
    </source>
</evidence>
<reference evidence="5 6" key="1">
    <citation type="submission" date="2020-03" db="EMBL/GenBank/DDBJ databases">
        <title>The genome sequence of Microvirga sp. c23x22.</title>
        <authorList>
            <person name="Zhang X."/>
        </authorList>
    </citation>
    <scope>NUCLEOTIDE SEQUENCE [LARGE SCALE GENOMIC DNA]</scope>
    <source>
        <strain evidence="6">c23x22</strain>
    </source>
</reference>
<dbReference type="Proteomes" id="UP000707352">
    <property type="component" value="Unassembled WGS sequence"/>
</dbReference>
<keyword evidence="2 3" id="KW-0040">ANK repeat</keyword>
<comment type="caution">
    <text evidence="5">The sequence shown here is derived from an EMBL/GenBank/DDBJ whole genome shotgun (WGS) entry which is preliminary data.</text>
</comment>
<feature type="repeat" description="ANK" evidence="3">
    <location>
        <begin position="33"/>
        <end position="65"/>
    </location>
</feature>
<dbReference type="InterPro" id="IPR036770">
    <property type="entry name" value="Ankyrin_rpt-contain_sf"/>
</dbReference>
<dbReference type="Pfam" id="PF12796">
    <property type="entry name" value="Ank_2"/>
    <property type="match status" value="1"/>
</dbReference>
<dbReference type="Gene3D" id="1.25.40.20">
    <property type="entry name" value="Ankyrin repeat-containing domain"/>
    <property type="match status" value="2"/>
</dbReference>
<evidence type="ECO:0000256" key="2">
    <source>
        <dbReference type="ARBA" id="ARBA00023043"/>
    </source>
</evidence>
<feature type="chain" id="PRO_5045381975" evidence="4">
    <location>
        <begin position="24"/>
        <end position="230"/>
    </location>
</feature>
<accession>A0ABX0V6E1</accession>
<dbReference type="InterPro" id="IPR002110">
    <property type="entry name" value="Ankyrin_rpt"/>
</dbReference>
<dbReference type="SMART" id="SM00248">
    <property type="entry name" value="ANK"/>
    <property type="match status" value="5"/>
</dbReference>
<dbReference type="RefSeq" id="WP_167671173.1">
    <property type="nucleotide sequence ID" value="NZ_JAATJS010000001.1"/>
</dbReference>
<dbReference type="SUPFAM" id="SSF48403">
    <property type="entry name" value="Ankyrin repeat"/>
    <property type="match status" value="1"/>
</dbReference>
<protein>
    <submittedName>
        <fullName evidence="5">Ankyrin repeat domain-containing protein</fullName>
    </submittedName>
</protein>
<dbReference type="PANTHER" id="PTHR24173">
    <property type="entry name" value="ANKYRIN REPEAT CONTAINING"/>
    <property type="match status" value="1"/>
</dbReference>
<dbReference type="PROSITE" id="PS50088">
    <property type="entry name" value="ANK_REPEAT"/>
    <property type="match status" value="3"/>
</dbReference>
<keyword evidence="4" id="KW-0732">Signal</keyword>
<feature type="repeat" description="ANK" evidence="3">
    <location>
        <begin position="66"/>
        <end position="98"/>
    </location>
</feature>
<evidence type="ECO:0000256" key="4">
    <source>
        <dbReference type="SAM" id="SignalP"/>
    </source>
</evidence>
<proteinExistence type="predicted"/>
<name>A0ABX0V6E1_9HYPH</name>
<evidence type="ECO:0000256" key="3">
    <source>
        <dbReference type="PROSITE-ProRule" id="PRU00023"/>
    </source>
</evidence>
<gene>
    <name evidence="5" type="ORF">HB375_01450</name>
</gene>
<dbReference type="EMBL" id="JAATJS010000001">
    <property type="protein sequence ID" value="NIX75277.1"/>
    <property type="molecule type" value="Genomic_DNA"/>
</dbReference>
<feature type="repeat" description="ANK" evidence="3">
    <location>
        <begin position="133"/>
        <end position="165"/>
    </location>
</feature>
<keyword evidence="1" id="KW-0677">Repeat</keyword>
<evidence type="ECO:0000256" key="1">
    <source>
        <dbReference type="ARBA" id="ARBA00022737"/>
    </source>
</evidence>
<feature type="signal peptide" evidence="4">
    <location>
        <begin position="1"/>
        <end position="23"/>
    </location>
</feature>
<dbReference type="PANTHER" id="PTHR24173:SF74">
    <property type="entry name" value="ANKYRIN REPEAT DOMAIN-CONTAINING PROTEIN 16"/>
    <property type="match status" value="1"/>
</dbReference>
<sequence>MTHAFALVGLIGFLAFSGGAALAQTAPTQTELSAYRGLHAAAAEGSAESIRRLAQAGADLNARDGNGRTPLHVAAFQGHGTAIGTLMAAGANPGLLDNQRYDAVTIVAVRDDVPTLKALIAAGASAKLVTSIYDGTALIAAAHLGHDGVVRELIRAGAPLDHVNNLGWTALIEAVILGDGGPRHVETVRALVEGGANPGIPDRNGVMPLRHAETRGYEGIIAILRRAGAR</sequence>
<keyword evidence="6" id="KW-1185">Reference proteome</keyword>
<organism evidence="5 6">
    <name type="scientific">Microvirga terricola</name>
    <dbReference type="NCBI Taxonomy" id="2719797"/>
    <lineage>
        <taxon>Bacteria</taxon>
        <taxon>Pseudomonadati</taxon>
        <taxon>Pseudomonadota</taxon>
        <taxon>Alphaproteobacteria</taxon>
        <taxon>Hyphomicrobiales</taxon>
        <taxon>Methylobacteriaceae</taxon>
        <taxon>Microvirga</taxon>
    </lineage>
</organism>
<dbReference type="Pfam" id="PF13637">
    <property type="entry name" value="Ank_4"/>
    <property type="match status" value="1"/>
</dbReference>
<dbReference type="PROSITE" id="PS50297">
    <property type="entry name" value="ANK_REP_REGION"/>
    <property type="match status" value="2"/>
</dbReference>
<evidence type="ECO:0000313" key="5">
    <source>
        <dbReference type="EMBL" id="NIX75277.1"/>
    </source>
</evidence>